<feature type="region of interest" description="Disordered" evidence="2">
    <location>
        <begin position="177"/>
        <end position="199"/>
    </location>
</feature>
<evidence type="ECO:0000256" key="2">
    <source>
        <dbReference type="SAM" id="MobiDB-lite"/>
    </source>
</evidence>
<keyword evidence="4" id="KW-1185">Reference proteome</keyword>
<feature type="compositionally biased region" description="Low complexity" evidence="2">
    <location>
        <begin position="28"/>
        <end position="45"/>
    </location>
</feature>
<feature type="region of interest" description="Disordered" evidence="2">
    <location>
        <begin position="1"/>
        <end position="90"/>
    </location>
</feature>
<gene>
    <name evidence="3" type="ORF">BCR39DRAFT_175626</name>
</gene>
<organism evidence="3 4">
    <name type="scientific">Naematelia encephala</name>
    <dbReference type="NCBI Taxonomy" id="71784"/>
    <lineage>
        <taxon>Eukaryota</taxon>
        <taxon>Fungi</taxon>
        <taxon>Dikarya</taxon>
        <taxon>Basidiomycota</taxon>
        <taxon>Agaricomycotina</taxon>
        <taxon>Tremellomycetes</taxon>
        <taxon>Tremellales</taxon>
        <taxon>Naemateliaceae</taxon>
        <taxon>Naematelia</taxon>
    </lineage>
</organism>
<dbReference type="AlphaFoldDB" id="A0A1Y2B3G1"/>
<feature type="compositionally biased region" description="Low complexity" evidence="2">
    <location>
        <begin position="68"/>
        <end position="79"/>
    </location>
</feature>
<name>A0A1Y2B3G1_9TREE</name>
<reference evidence="3 4" key="1">
    <citation type="submission" date="2016-07" db="EMBL/GenBank/DDBJ databases">
        <title>Pervasive Adenine N6-methylation of Active Genes in Fungi.</title>
        <authorList>
            <consortium name="DOE Joint Genome Institute"/>
            <person name="Mondo S.J."/>
            <person name="Dannebaum R.O."/>
            <person name="Kuo R.C."/>
            <person name="Labutti K."/>
            <person name="Haridas S."/>
            <person name="Kuo A."/>
            <person name="Salamov A."/>
            <person name="Ahrendt S.R."/>
            <person name="Lipzen A."/>
            <person name="Sullivan W."/>
            <person name="Andreopoulos W.B."/>
            <person name="Clum A."/>
            <person name="Lindquist E."/>
            <person name="Daum C."/>
            <person name="Ramamoorthy G.K."/>
            <person name="Gryganskyi A."/>
            <person name="Culley D."/>
            <person name="Magnuson J.K."/>
            <person name="James T.Y."/>
            <person name="O'Malley M.A."/>
            <person name="Stajich J.E."/>
            <person name="Spatafora J.W."/>
            <person name="Visel A."/>
            <person name="Grigoriev I.V."/>
        </authorList>
    </citation>
    <scope>NUCLEOTIDE SEQUENCE [LARGE SCALE GENOMIC DNA]</scope>
    <source>
        <strain evidence="3 4">68-887.2</strain>
    </source>
</reference>
<protein>
    <recommendedName>
        <fullName evidence="5">SWI5-dependent HO expression protein 3</fullName>
    </recommendedName>
</protein>
<dbReference type="InParanoid" id="A0A1Y2B3G1"/>
<feature type="coiled-coil region" evidence="1">
    <location>
        <begin position="419"/>
        <end position="468"/>
    </location>
</feature>
<comment type="caution">
    <text evidence="3">The sequence shown here is derived from an EMBL/GenBank/DDBJ whole genome shotgun (WGS) entry which is preliminary data.</text>
</comment>
<dbReference type="Proteomes" id="UP000193986">
    <property type="component" value="Unassembled WGS sequence"/>
</dbReference>
<keyword evidence="1" id="KW-0175">Coiled coil</keyword>
<dbReference type="EMBL" id="MCFC01000026">
    <property type="protein sequence ID" value="ORY29368.1"/>
    <property type="molecule type" value="Genomic_DNA"/>
</dbReference>
<feature type="coiled-coil region" evidence="1">
    <location>
        <begin position="310"/>
        <end position="393"/>
    </location>
</feature>
<feature type="region of interest" description="Disordered" evidence="2">
    <location>
        <begin position="234"/>
        <end position="306"/>
    </location>
</feature>
<evidence type="ECO:0008006" key="5">
    <source>
        <dbReference type="Google" id="ProtNLM"/>
    </source>
</evidence>
<evidence type="ECO:0000256" key="1">
    <source>
        <dbReference type="SAM" id="Coils"/>
    </source>
</evidence>
<feature type="region of interest" description="Disordered" evidence="2">
    <location>
        <begin position="544"/>
        <end position="566"/>
    </location>
</feature>
<dbReference type="OrthoDB" id="6088208at2759"/>
<evidence type="ECO:0000313" key="3">
    <source>
        <dbReference type="EMBL" id="ORY29368.1"/>
    </source>
</evidence>
<dbReference type="STRING" id="71784.A0A1Y2B3G1"/>
<feature type="compositionally biased region" description="Polar residues" evidence="2">
    <location>
        <begin position="243"/>
        <end position="268"/>
    </location>
</feature>
<accession>A0A1Y2B3G1</accession>
<evidence type="ECO:0000313" key="4">
    <source>
        <dbReference type="Proteomes" id="UP000193986"/>
    </source>
</evidence>
<proteinExistence type="predicted"/>
<sequence length="566" mass="61811">MSERPNSSIPVLKNKRASLSLATPVLQSSTSSTNANSASGSRASSPLTLSNPPKGRQSPLELGRRRSSLLGGTSTSRKTSFSENGENDPSEISHLKAQIALLQSSLHGAHQRIMELSASAGLDTSISTSPGGLSAGTRGSPLPWTPLNGPAPLPDVEGSMPLQGLVEEDVAGEMETATRDIPSSEVALEDAKPRLPHSSAEYDLRGHAVTPAKGDKGHGRLGLSRIPHSAVPLAVSLHPTPPHATTYTMQNSRPDNSTGSSPSTSTHLRSPFLAPDSPHSPSSTNLLSDDRLSPSLRKASGSSAASTRVIDNLQTELVNTKGHLERIKQEVLKSRRVIESLTRQTEDLKETRERMRMECEGLNNVIARKERLLQEVLERARTAESALATHQANKKAIEQSTKKQLQAMTSQLTDSQVSQARAEREERALRESVKSLRDVWTREVKAVREEVKRTEEKGRKEREEAREKHLALVKLVEQQSEERSHIAKLAEQAIKDNALATKAFEDQIRELRQQADKSNEDTRSARAIAVELAEELVRLRRVMRGPRRPSLEDVSQLGQLDGDAET</sequence>